<accession>A0A8C4I0D1</accession>
<dbReference type="AlphaFoldDB" id="A0A8C4I0D1"/>
<feature type="compositionally biased region" description="Polar residues" evidence="1">
    <location>
        <begin position="19"/>
        <end position="38"/>
    </location>
</feature>
<reference evidence="2" key="2">
    <citation type="submission" date="2025-09" db="UniProtKB">
        <authorList>
            <consortium name="Ensembl"/>
        </authorList>
    </citation>
    <scope>IDENTIFICATION</scope>
</reference>
<keyword evidence="3" id="KW-1185">Reference proteome</keyword>
<organism evidence="2 3">
    <name type="scientific">Dicentrarchus labrax</name>
    <name type="common">European seabass</name>
    <name type="synonym">Morone labrax</name>
    <dbReference type="NCBI Taxonomy" id="13489"/>
    <lineage>
        <taxon>Eukaryota</taxon>
        <taxon>Metazoa</taxon>
        <taxon>Chordata</taxon>
        <taxon>Craniata</taxon>
        <taxon>Vertebrata</taxon>
        <taxon>Euteleostomi</taxon>
        <taxon>Actinopterygii</taxon>
        <taxon>Neopterygii</taxon>
        <taxon>Teleostei</taxon>
        <taxon>Neoteleostei</taxon>
        <taxon>Acanthomorphata</taxon>
        <taxon>Eupercaria</taxon>
        <taxon>Moronidae</taxon>
        <taxon>Dicentrarchus</taxon>
    </lineage>
</organism>
<evidence type="ECO:0000313" key="3">
    <source>
        <dbReference type="Proteomes" id="UP000694389"/>
    </source>
</evidence>
<dbReference type="Ensembl" id="ENSDLAT00005053422.2">
    <property type="protein sequence ID" value="ENSDLAP00005050129.1"/>
    <property type="gene ID" value="ENSDLAG00005021917.2"/>
</dbReference>
<proteinExistence type="predicted"/>
<evidence type="ECO:0000256" key="1">
    <source>
        <dbReference type="SAM" id="MobiDB-lite"/>
    </source>
</evidence>
<name>A0A8C4I0D1_DICLA</name>
<feature type="region of interest" description="Disordered" evidence="1">
    <location>
        <begin position="1"/>
        <end position="57"/>
    </location>
</feature>
<protein>
    <submittedName>
        <fullName evidence="2">Uncharacterized protein</fullName>
    </submittedName>
</protein>
<sequence length="94" mass="11247">MESKTRETWKKIEDYHSNGWKNSQNGKDSANDQLQGDQRQSEKPPQSPTVKKKRKCAEENAICKKHIDWHKEKWRNILWTDKTNTEFNEDPFQS</sequence>
<reference evidence="2" key="1">
    <citation type="submission" date="2025-08" db="UniProtKB">
        <authorList>
            <consortium name="Ensembl"/>
        </authorList>
    </citation>
    <scope>IDENTIFICATION</scope>
</reference>
<dbReference type="Proteomes" id="UP000694389">
    <property type="component" value="Unassembled WGS sequence"/>
</dbReference>
<evidence type="ECO:0000313" key="2">
    <source>
        <dbReference type="Ensembl" id="ENSDLAP00005050129.1"/>
    </source>
</evidence>
<feature type="compositionally biased region" description="Basic and acidic residues" evidence="1">
    <location>
        <begin position="1"/>
        <end position="16"/>
    </location>
</feature>